<feature type="region of interest" description="Disordered" evidence="1">
    <location>
        <begin position="1"/>
        <end position="23"/>
    </location>
</feature>
<dbReference type="EMBL" id="AFRT01001974">
    <property type="protein sequence ID" value="ELU38969.1"/>
    <property type="molecule type" value="Genomic_DNA"/>
</dbReference>
<dbReference type="HOGENOM" id="CLU_1714548_0_0_1"/>
<evidence type="ECO:0000256" key="1">
    <source>
        <dbReference type="SAM" id="MobiDB-lite"/>
    </source>
</evidence>
<accession>L8WRG6</accession>
<proteinExistence type="predicted"/>
<protein>
    <submittedName>
        <fullName evidence="2">Uncharacterized protein</fullName>
    </submittedName>
</protein>
<organism evidence="2 3">
    <name type="scientific">Thanatephorus cucumeris (strain AG1-IA)</name>
    <name type="common">Rice sheath blight fungus</name>
    <name type="synonym">Rhizoctonia solani</name>
    <dbReference type="NCBI Taxonomy" id="983506"/>
    <lineage>
        <taxon>Eukaryota</taxon>
        <taxon>Fungi</taxon>
        <taxon>Dikarya</taxon>
        <taxon>Basidiomycota</taxon>
        <taxon>Agaricomycotina</taxon>
        <taxon>Agaricomycetes</taxon>
        <taxon>Cantharellales</taxon>
        <taxon>Ceratobasidiaceae</taxon>
        <taxon>Rhizoctonia</taxon>
        <taxon>Rhizoctonia solani AG-1</taxon>
    </lineage>
</organism>
<evidence type="ECO:0000313" key="3">
    <source>
        <dbReference type="Proteomes" id="UP000011668"/>
    </source>
</evidence>
<name>L8WRG6_THACA</name>
<dbReference type="STRING" id="983506.L8WRG6"/>
<reference evidence="2 3" key="1">
    <citation type="journal article" date="2013" name="Nat. Commun.">
        <title>The evolution and pathogenic mechanisms of the rice sheath blight pathogen.</title>
        <authorList>
            <person name="Zheng A."/>
            <person name="Lin R."/>
            <person name="Xu L."/>
            <person name="Qin P."/>
            <person name="Tang C."/>
            <person name="Ai P."/>
            <person name="Zhang D."/>
            <person name="Liu Y."/>
            <person name="Sun Z."/>
            <person name="Feng H."/>
            <person name="Wang Y."/>
            <person name="Chen Y."/>
            <person name="Liang X."/>
            <person name="Fu R."/>
            <person name="Li Q."/>
            <person name="Zhang J."/>
            <person name="Yu X."/>
            <person name="Xie Z."/>
            <person name="Ding L."/>
            <person name="Guan P."/>
            <person name="Tang J."/>
            <person name="Liang Y."/>
            <person name="Wang S."/>
            <person name="Deng Q."/>
            <person name="Li S."/>
            <person name="Zhu J."/>
            <person name="Wang L."/>
            <person name="Liu H."/>
            <person name="Li P."/>
        </authorList>
    </citation>
    <scope>NUCLEOTIDE SEQUENCE [LARGE SCALE GENOMIC DNA]</scope>
    <source>
        <strain evidence="3">AG-1 IA</strain>
    </source>
</reference>
<dbReference type="AlphaFoldDB" id="L8WRG6"/>
<dbReference type="Proteomes" id="UP000011668">
    <property type="component" value="Unassembled WGS sequence"/>
</dbReference>
<sequence>MSKTIDPNQGDADGTVTTPGTGTSRTLEALKVRIIPRSPIKCLSNLDLEESGLTQCRILSVFRPCHVLEKVCCMVLEQVQALEGLGSFPVVVSRRHSRLSLGGRNLRPGLFVFMVYMSFRPVEGAKGNENNCRTLSRAERQKAQTEGQLKSSF</sequence>
<gene>
    <name evidence="2" type="ORF">AG1IA_07003</name>
</gene>
<feature type="compositionally biased region" description="Low complexity" evidence="1">
    <location>
        <begin position="14"/>
        <end position="23"/>
    </location>
</feature>
<comment type="caution">
    <text evidence="2">The sequence shown here is derived from an EMBL/GenBank/DDBJ whole genome shotgun (WGS) entry which is preliminary data.</text>
</comment>
<keyword evidence="3" id="KW-1185">Reference proteome</keyword>
<evidence type="ECO:0000313" key="2">
    <source>
        <dbReference type="EMBL" id="ELU38969.1"/>
    </source>
</evidence>